<reference evidence="2 3" key="1">
    <citation type="journal article" date="2013" name="Proc. Natl. Acad. Sci. U.S.A.">
        <title>Fine-scale variation in meiotic recombination in Mimulus inferred from population shotgun sequencing.</title>
        <authorList>
            <person name="Hellsten U."/>
            <person name="Wright K.M."/>
            <person name="Jenkins J."/>
            <person name="Shu S."/>
            <person name="Yuan Y."/>
            <person name="Wessler S.R."/>
            <person name="Schmutz J."/>
            <person name="Willis J.H."/>
            <person name="Rokhsar D.S."/>
        </authorList>
    </citation>
    <scope>NUCLEOTIDE SEQUENCE [LARGE SCALE GENOMIC DNA]</scope>
    <source>
        <strain evidence="3">cv. DUN x IM62</strain>
    </source>
</reference>
<dbReference type="SMART" id="SM00285">
    <property type="entry name" value="PBD"/>
    <property type="match status" value="1"/>
</dbReference>
<feature type="domain" description="CRIB" evidence="1">
    <location>
        <begin position="94"/>
        <end position="107"/>
    </location>
</feature>
<dbReference type="InterPro" id="IPR036936">
    <property type="entry name" value="CRIB_dom_sf"/>
</dbReference>
<sequence>MMRGERIERFLLLPFSIGCDSDSSVALAATTLTPSPKRTTVKGGEKNSKTKNRDLSKASFSQGLLRLIRRFKSFSHFFLYKEEMGEKMEREMEIGFPTDVKHVTHIGLDGSTTINNTNPINSNWDSNSNNELLQFPSISLHQFELAMSAQSHHAPLGIK</sequence>
<dbReference type="eggNOG" id="ENOG502S24M">
    <property type="taxonomic scope" value="Eukaryota"/>
</dbReference>
<protein>
    <recommendedName>
        <fullName evidence="1">CRIB domain-containing protein</fullName>
    </recommendedName>
</protein>
<gene>
    <name evidence="2" type="ORF">MIMGU_mgv1a023258mg</name>
</gene>
<keyword evidence="3" id="KW-1185">Reference proteome</keyword>
<proteinExistence type="predicted"/>
<dbReference type="InterPro" id="IPR000095">
    <property type="entry name" value="CRIB_dom"/>
</dbReference>
<dbReference type="CDD" id="cd00132">
    <property type="entry name" value="CRIB"/>
    <property type="match status" value="1"/>
</dbReference>
<dbReference type="GO" id="GO:0009860">
    <property type="term" value="P:pollen tube growth"/>
    <property type="evidence" value="ECO:0000318"/>
    <property type="project" value="GO_Central"/>
</dbReference>
<organism evidence="2 3">
    <name type="scientific">Erythranthe guttata</name>
    <name type="common">Yellow monkey flower</name>
    <name type="synonym">Mimulus guttatus</name>
    <dbReference type="NCBI Taxonomy" id="4155"/>
    <lineage>
        <taxon>Eukaryota</taxon>
        <taxon>Viridiplantae</taxon>
        <taxon>Streptophyta</taxon>
        <taxon>Embryophyta</taxon>
        <taxon>Tracheophyta</taxon>
        <taxon>Spermatophyta</taxon>
        <taxon>Magnoliopsida</taxon>
        <taxon>eudicotyledons</taxon>
        <taxon>Gunneridae</taxon>
        <taxon>Pentapetalae</taxon>
        <taxon>asterids</taxon>
        <taxon>lamiids</taxon>
        <taxon>Lamiales</taxon>
        <taxon>Phrymaceae</taxon>
        <taxon>Erythranthe</taxon>
    </lineage>
</organism>
<dbReference type="PANTHER" id="PTHR46931:SF14">
    <property type="entry name" value="CRIB DOMAIN-CONTAINING PROTEIN RIC2"/>
    <property type="match status" value="1"/>
</dbReference>
<dbReference type="PROSITE" id="PS50108">
    <property type="entry name" value="CRIB"/>
    <property type="match status" value="1"/>
</dbReference>
<evidence type="ECO:0000259" key="1">
    <source>
        <dbReference type="PROSITE" id="PS50108"/>
    </source>
</evidence>
<dbReference type="Gene3D" id="3.90.810.10">
    <property type="entry name" value="CRIB domain"/>
    <property type="match status" value="1"/>
</dbReference>
<accession>A0A022R1P0</accession>
<dbReference type="GO" id="GO:0005886">
    <property type="term" value="C:plasma membrane"/>
    <property type="evidence" value="ECO:0000318"/>
    <property type="project" value="GO_Central"/>
</dbReference>
<evidence type="ECO:0000313" key="2">
    <source>
        <dbReference type="EMBL" id="EYU32750.1"/>
    </source>
</evidence>
<dbReference type="EMBL" id="KI630827">
    <property type="protein sequence ID" value="EYU32750.1"/>
    <property type="molecule type" value="Genomic_DNA"/>
</dbReference>
<dbReference type="AlphaFoldDB" id="A0A022R1P0"/>
<dbReference type="STRING" id="4155.A0A022R1P0"/>
<evidence type="ECO:0000313" key="3">
    <source>
        <dbReference type="Proteomes" id="UP000030748"/>
    </source>
</evidence>
<dbReference type="PhylomeDB" id="A0A022R1P0"/>
<dbReference type="PANTHER" id="PTHR46931">
    <property type="entry name" value="CRIB DOMAIN-CONTAINING PROTEIN RIC2"/>
    <property type="match status" value="1"/>
</dbReference>
<dbReference type="Proteomes" id="UP000030748">
    <property type="component" value="Unassembled WGS sequence"/>
</dbReference>
<name>A0A022R1P0_ERYGU</name>
<dbReference type="InterPro" id="IPR044509">
    <property type="entry name" value="RIC2/4"/>
</dbReference>